<dbReference type="Gene3D" id="1.10.238.10">
    <property type="entry name" value="EF-hand"/>
    <property type="match status" value="1"/>
</dbReference>
<evidence type="ECO:0000313" key="4">
    <source>
        <dbReference type="Proteomes" id="UP000346198"/>
    </source>
</evidence>
<name>A0A6C2UE50_9BACT</name>
<organism evidence="3 4">
    <name type="scientific">Pontiella sulfatireligans</name>
    <dbReference type="NCBI Taxonomy" id="2750658"/>
    <lineage>
        <taxon>Bacteria</taxon>
        <taxon>Pseudomonadati</taxon>
        <taxon>Kiritimatiellota</taxon>
        <taxon>Kiritimatiellia</taxon>
        <taxon>Kiritimatiellales</taxon>
        <taxon>Pontiellaceae</taxon>
        <taxon>Pontiella</taxon>
    </lineage>
</organism>
<feature type="chain" id="PRO_5025373091" evidence="2">
    <location>
        <begin position="20"/>
        <end position="153"/>
    </location>
</feature>
<sequence length="153" mass="16833">MKVWLTVLLIAASATLVEAAKGDSTKEQFMATQQKNAEAKGMKFDAKKTEKMFEQLDANGDGIASGDEKKAYWSKGSAKPAPAPRAAPVAKKTHVADQTKAEFVASQKVRYESKGWKFNQATVEKMFVEIDVNKDGLADGKEKKAYWAKQSKK</sequence>
<dbReference type="InterPro" id="IPR011992">
    <property type="entry name" value="EF-hand-dom_pair"/>
</dbReference>
<feature type="compositionally biased region" description="Low complexity" evidence="1">
    <location>
        <begin position="78"/>
        <end position="90"/>
    </location>
</feature>
<feature type="region of interest" description="Disordered" evidence="1">
    <location>
        <begin position="71"/>
        <end position="94"/>
    </location>
</feature>
<dbReference type="AlphaFoldDB" id="A0A6C2UE50"/>
<dbReference type="EMBL" id="CAAHFH010000001">
    <property type="protein sequence ID" value="VGO18492.1"/>
    <property type="molecule type" value="Genomic_DNA"/>
</dbReference>
<accession>A0A6C2UE50</accession>
<evidence type="ECO:0000256" key="2">
    <source>
        <dbReference type="SAM" id="SignalP"/>
    </source>
</evidence>
<dbReference type="SUPFAM" id="SSF47473">
    <property type="entry name" value="EF-hand"/>
    <property type="match status" value="1"/>
</dbReference>
<dbReference type="RefSeq" id="WP_136059969.1">
    <property type="nucleotide sequence ID" value="NZ_CAAHFH010000001.1"/>
</dbReference>
<keyword evidence="4" id="KW-1185">Reference proteome</keyword>
<evidence type="ECO:0000256" key="1">
    <source>
        <dbReference type="SAM" id="MobiDB-lite"/>
    </source>
</evidence>
<keyword evidence="2" id="KW-0732">Signal</keyword>
<proteinExistence type="predicted"/>
<dbReference type="Proteomes" id="UP000346198">
    <property type="component" value="Unassembled WGS sequence"/>
</dbReference>
<feature type="signal peptide" evidence="2">
    <location>
        <begin position="1"/>
        <end position="19"/>
    </location>
</feature>
<protein>
    <submittedName>
        <fullName evidence="3">Uncharacterized protein</fullName>
    </submittedName>
</protein>
<gene>
    <name evidence="3" type="ORF">SCARR_00545</name>
</gene>
<evidence type="ECO:0000313" key="3">
    <source>
        <dbReference type="EMBL" id="VGO18492.1"/>
    </source>
</evidence>
<reference evidence="3 4" key="1">
    <citation type="submission" date="2019-04" db="EMBL/GenBank/DDBJ databases">
        <authorList>
            <person name="Van Vliet M D."/>
        </authorList>
    </citation>
    <scope>NUCLEOTIDE SEQUENCE [LARGE SCALE GENOMIC DNA]</scope>
    <source>
        <strain evidence="3 4">F21</strain>
    </source>
</reference>